<dbReference type="PANTHER" id="PTHR21198">
    <property type="entry name" value="GLUTAMATE RACEMASE"/>
    <property type="match status" value="1"/>
</dbReference>
<comment type="similarity">
    <text evidence="1">Belongs to the aspartate/glutamate racemases family.</text>
</comment>
<dbReference type="Proteomes" id="UP000319160">
    <property type="component" value="Unassembled WGS sequence"/>
</dbReference>
<evidence type="ECO:0008006" key="5">
    <source>
        <dbReference type="Google" id="ProtNLM"/>
    </source>
</evidence>
<dbReference type="STRING" id="2512241.A0A553HTC8"/>
<organism evidence="3 4">
    <name type="scientific">Xylaria flabelliformis</name>
    <dbReference type="NCBI Taxonomy" id="2512241"/>
    <lineage>
        <taxon>Eukaryota</taxon>
        <taxon>Fungi</taxon>
        <taxon>Dikarya</taxon>
        <taxon>Ascomycota</taxon>
        <taxon>Pezizomycotina</taxon>
        <taxon>Sordariomycetes</taxon>
        <taxon>Xylariomycetidae</taxon>
        <taxon>Xylariales</taxon>
        <taxon>Xylariaceae</taxon>
        <taxon>Xylaria</taxon>
    </lineage>
</organism>
<evidence type="ECO:0000313" key="3">
    <source>
        <dbReference type="EMBL" id="TRX91204.1"/>
    </source>
</evidence>
<dbReference type="InterPro" id="IPR004380">
    <property type="entry name" value="Asp_race"/>
</dbReference>
<gene>
    <name evidence="3" type="ORF">FHL15_007992</name>
</gene>
<name>A0A553HTC8_9PEZI</name>
<dbReference type="AlphaFoldDB" id="A0A553HTC8"/>
<accession>A0A553HTC8</accession>
<reference evidence="4" key="1">
    <citation type="submission" date="2019-06" db="EMBL/GenBank/DDBJ databases">
        <title>Draft genome sequence of the griseofulvin-producing fungus Xylaria cubensis strain G536.</title>
        <authorList>
            <person name="Mead M.E."/>
            <person name="Raja H.A."/>
            <person name="Steenwyk J.L."/>
            <person name="Knowles S.L."/>
            <person name="Oberlies N.H."/>
            <person name="Rokas A."/>
        </authorList>
    </citation>
    <scope>NUCLEOTIDE SEQUENCE [LARGE SCALE GENOMIC DNA]</scope>
    <source>
        <strain evidence="4">G536</strain>
    </source>
</reference>
<dbReference type="InterPro" id="IPR015942">
    <property type="entry name" value="Asp/Glu/hydantoin_racemase"/>
</dbReference>
<evidence type="ECO:0000256" key="1">
    <source>
        <dbReference type="ARBA" id="ARBA00007847"/>
    </source>
</evidence>
<dbReference type="NCBIfam" id="TIGR00035">
    <property type="entry name" value="asp_race"/>
    <property type="match status" value="1"/>
</dbReference>
<proteinExistence type="inferred from homology"/>
<sequence>MRTLLLLGGMTPDVTKLYYDIINRAARSALGGRHNAPLYVYSANLETMVQYAGAKNWDAFAKVYTDPIEALSDKVDAVVVSAILAHKVTAQLTQSLASTGVPLLHIADCVAAHLKSQYPQVRTVGLLGPQITMLDRDDPNFFIGRLEAPKNGFKVVVPETQTDLDEVNSGMMNEVTKGAAAVRPQTKAMFIRQANKLIERGAQAIILGSTDLGFVVRQEDIQGGVIVIEPGAIHAEQAAKWALQS</sequence>
<dbReference type="OrthoDB" id="309640at2759"/>
<dbReference type="EMBL" id="VFLP01000048">
    <property type="protein sequence ID" value="TRX91204.1"/>
    <property type="molecule type" value="Genomic_DNA"/>
</dbReference>
<protein>
    <recommendedName>
        <fullName evidence="5">Aspartate racemase</fullName>
    </recommendedName>
</protein>
<dbReference type="Gene3D" id="3.40.50.1860">
    <property type="match status" value="2"/>
</dbReference>
<dbReference type="InterPro" id="IPR001920">
    <property type="entry name" value="Asp/Glu_race"/>
</dbReference>
<comment type="caution">
    <text evidence="3">The sequence shown here is derived from an EMBL/GenBank/DDBJ whole genome shotgun (WGS) entry which is preliminary data.</text>
</comment>
<keyword evidence="2" id="KW-0413">Isomerase</keyword>
<evidence type="ECO:0000256" key="2">
    <source>
        <dbReference type="ARBA" id="ARBA00023235"/>
    </source>
</evidence>
<dbReference type="Pfam" id="PF01177">
    <property type="entry name" value="Asp_Glu_race"/>
    <property type="match status" value="1"/>
</dbReference>
<dbReference type="GO" id="GO:0047661">
    <property type="term" value="F:amino-acid racemase activity"/>
    <property type="evidence" value="ECO:0007669"/>
    <property type="project" value="InterPro"/>
</dbReference>
<dbReference type="PANTHER" id="PTHR21198:SF7">
    <property type="entry name" value="ASPARTATE-GLUTAMATE RACEMASE FAMILY"/>
    <property type="match status" value="1"/>
</dbReference>
<evidence type="ECO:0000313" key="4">
    <source>
        <dbReference type="Proteomes" id="UP000319160"/>
    </source>
</evidence>
<keyword evidence="4" id="KW-1185">Reference proteome</keyword>
<dbReference type="SUPFAM" id="SSF53681">
    <property type="entry name" value="Aspartate/glutamate racemase"/>
    <property type="match status" value="2"/>
</dbReference>